<organism evidence="2 3">
    <name type="scientific">Leucobacter komagatae</name>
    <dbReference type="NCBI Taxonomy" id="55969"/>
    <lineage>
        <taxon>Bacteria</taxon>
        <taxon>Bacillati</taxon>
        <taxon>Actinomycetota</taxon>
        <taxon>Actinomycetes</taxon>
        <taxon>Micrococcales</taxon>
        <taxon>Microbacteriaceae</taxon>
        <taxon>Leucobacter</taxon>
    </lineage>
</organism>
<accession>A0A542Y9N5</accession>
<evidence type="ECO:0000256" key="1">
    <source>
        <dbReference type="SAM" id="Phobius"/>
    </source>
</evidence>
<name>A0A542Y9N5_9MICO</name>
<dbReference type="AlphaFoldDB" id="A0A542Y9N5"/>
<gene>
    <name evidence="2" type="ORF">FB468_2862</name>
</gene>
<keyword evidence="1" id="KW-0472">Membrane</keyword>
<comment type="caution">
    <text evidence="2">The sequence shown here is derived from an EMBL/GenBank/DDBJ whole genome shotgun (WGS) entry which is preliminary data.</text>
</comment>
<sequence length="44" mass="5134">MEWVGPVVVVLIFFGVPVAWSMLREYIAKRAREANQRDDDQRGQ</sequence>
<feature type="transmembrane region" description="Helical" evidence="1">
    <location>
        <begin position="6"/>
        <end position="23"/>
    </location>
</feature>
<dbReference type="EMBL" id="VFON01000001">
    <property type="protein sequence ID" value="TQL44791.1"/>
    <property type="molecule type" value="Genomic_DNA"/>
</dbReference>
<protein>
    <submittedName>
        <fullName evidence="2">Uncharacterized protein</fullName>
    </submittedName>
</protein>
<dbReference type="Proteomes" id="UP000319094">
    <property type="component" value="Unassembled WGS sequence"/>
</dbReference>
<keyword evidence="3" id="KW-1185">Reference proteome</keyword>
<reference evidence="2 3" key="1">
    <citation type="submission" date="2019-06" db="EMBL/GenBank/DDBJ databases">
        <title>Sequencing the genomes of 1000 actinobacteria strains.</title>
        <authorList>
            <person name="Klenk H.-P."/>
        </authorList>
    </citation>
    <scope>NUCLEOTIDE SEQUENCE [LARGE SCALE GENOMIC DNA]</scope>
    <source>
        <strain evidence="2 3">DSM 8803</strain>
    </source>
</reference>
<keyword evidence="1" id="KW-0812">Transmembrane</keyword>
<evidence type="ECO:0000313" key="3">
    <source>
        <dbReference type="Proteomes" id="UP000319094"/>
    </source>
</evidence>
<evidence type="ECO:0000313" key="2">
    <source>
        <dbReference type="EMBL" id="TQL44791.1"/>
    </source>
</evidence>
<proteinExistence type="predicted"/>
<keyword evidence="1" id="KW-1133">Transmembrane helix</keyword>